<dbReference type="Gene3D" id="3.40.50.1820">
    <property type="entry name" value="alpha/beta hydrolase"/>
    <property type="match status" value="1"/>
</dbReference>
<protein>
    <submittedName>
        <fullName evidence="2">Oxidoreductase</fullName>
    </submittedName>
</protein>
<evidence type="ECO:0000259" key="1">
    <source>
        <dbReference type="Pfam" id="PF00561"/>
    </source>
</evidence>
<feature type="domain" description="AB hydrolase-1" evidence="1">
    <location>
        <begin position="11"/>
        <end position="131"/>
    </location>
</feature>
<dbReference type="PRINTS" id="PR00412">
    <property type="entry name" value="EPOXHYDRLASE"/>
</dbReference>
<accession>A0A6J4RB52</accession>
<dbReference type="InterPro" id="IPR000639">
    <property type="entry name" value="Epox_hydrolase-like"/>
</dbReference>
<gene>
    <name evidence="2" type="ORF">AVDCRST_MAG25-1748</name>
</gene>
<name>A0A6J4RB52_9ACTN</name>
<dbReference type="GO" id="GO:0003824">
    <property type="term" value="F:catalytic activity"/>
    <property type="evidence" value="ECO:0007669"/>
    <property type="project" value="InterPro"/>
</dbReference>
<dbReference type="PANTHER" id="PTHR43689:SF8">
    <property type="entry name" value="ALPHA_BETA-HYDROLASES SUPERFAMILY PROTEIN"/>
    <property type="match status" value="1"/>
</dbReference>
<evidence type="ECO:0000313" key="2">
    <source>
        <dbReference type="EMBL" id="CAA9468033.1"/>
    </source>
</evidence>
<sequence>MRWEEAGEGTPVVFVHGIPTSPRLWRHVVPKVGGARSMAWEMVGYGASIAEGRDRDISVVMQARYLALWMREVGLEDGALIVGHDLGGGVAQILAVRHPELVRGLVLTNCVSYDSWPIAPVRAISAAGPLFGRMPSSAFRRFYAAFLRGGHDDRGQWRESVSEHLPFYEEAGGAEALVRQTRSLDVRDTLGVAAQIPYLDVPTRLVWGVADGFQPIGYGYRLAYELGARIERVEGARHFVPEDHPDEVAAAVNGLLKELG</sequence>
<dbReference type="PANTHER" id="PTHR43689">
    <property type="entry name" value="HYDROLASE"/>
    <property type="match status" value="1"/>
</dbReference>
<proteinExistence type="predicted"/>
<dbReference type="PRINTS" id="PR00111">
    <property type="entry name" value="ABHYDROLASE"/>
</dbReference>
<dbReference type="EMBL" id="CADCVI010000105">
    <property type="protein sequence ID" value="CAA9468033.1"/>
    <property type="molecule type" value="Genomic_DNA"/>
</dbReference>
<dbReference type="InterPro" id="IPR029058">
    <property type="entry name" value="AB_hydrolase_fold"/>
</dbReference>
<dbReference type="Pfam" id="PF00561">
    <property type="entry name" value="Abhydrolase_1"/>
    <property type="match status" value="1"/>
</dbReference>
<organism evidence="2">
    <name type="scientific">uncultured Rubrobacteraceae bacterium</name>
    <dbReference type="NCBI Taxonomy" id="349277"/>
    <lineage>
        <taxon>Bacteria</taxon>
        <taxon>Bacillati</taxon>
        <taxon>Actinomycetota</taxon>
        <taxon>Rubrobacteria</taxon>
        <taxon>Rubrobacterales</taxon>
        <taxon>Rubrobacteraceae</taxon>
        <taxon>environmental samples</taxon>
    </lineage>
</organism>
<dbReference type="AlphaFoldDB" id="A0A6J4RB52"/>
<dbReference type="SUPFAM" id="SSF53474">
    <property type="entry name" value="alpha/beta-Hydrolases"/>
    <property type="match status" value="1"/>
</dbReference>
<reference evidence="2" key="1">
    <citation type="submission" date="2020-02" db="EMBL/GenBank/DDBJ databases">
        <authorList>
            <person name="Meier V. D."/>
        </authorList>
    </citation>
    <scope>NUCLEOTIDE SEQUENCE</scope>
    <source>
        <strain evidence="2">AVDCRST_MAG25</strain>
    </source>
</reference>
<dbReference type="InterPro" id="IPR000073">
    <property type="entry name" value="AB_hydrolase_1"/>
</dbReference>